<dbReference type="Pfam" id="PF03729">
    <property type="entry name" value="DUF308"/>
    <property type="match status" value="1"/>
</dbReference>
<name>A0ABV9E2R6_9ACTN</name>
<dbReference type="EMBL" id="JBHSFQ010000031">
    <property type="protein sequence ID" value="MFC4564993.1"/>
    <property type="molecule type" value="Genomic_DNA"/>
</dbReference>
<dbReference type="PANTHER" id="PTHR34989:SF1">
    <property type="entry name" value="PROTEIN HDED"/>
    <property type="match status" value="1"/>
</dbReference>
<feature type="transmembrane region" description="Helical" evidence="1">
    <location>
        <begin position="35"/>
        <end position="55"/>
    </location>
</feature>
<feature type="transmembrane region" description="Helical" evidence="1">
    <location>
        <begin position="90"/>
        <end position="110"/>
    </location>
</feature>
<evidence type="ECO:0000256" key="1">
    <source>
        <dbReference type="SAM" id="Phobius"/>
    </source>
</evidence>
<sequence length="182" mass="19280">MLDYLVRHWWVLILRGAIAIVFGLLAVIWPAVTLVVLAVLFGLYALVDGAMAGVAAFRAGAGDRTPLIIEAAIGVLFGIVALVWPGFTVLALALVIGAWAVVTGVFEIAAAVRLRRELDHEWLYIVSGVLSVAFGIVIWFIPGVGLAAVALLIGVYAILFGAVLIALGLRIRTEGRNRGIIA</sequence>
<organism evidence="2 3">
    <name type="scientific">Nocardiopsis mangrovi</name>
    <dbReference type="NCBI Taxonomy" id="1179818"/>
    <lineage>
        <taxon>Bacteria</taxon>
        <taxon>Bacillati</taxon>
        <taxon>Actinomycetota</taxon>
        <taxon>Actinomycetes</taxon>
        <taxon>Streptosporangiales</taxon>
        <taxon>Nocardiopsidaceae</taxon>
        <taxon>Nocardiopsis</taxon>
    </lineage>
</organism>
<keyword evidence="3" id="KW-1185">Reference proteome</keyword>
<keyword evidence="1" id="KW-0812">Transmembrane</keyword>
<gene>
    <name evidence="2" type="ORF">ACFO4E_24295</name>
</gene>
<dbReference type="InterPro" id="IPR005325">
    <property type="entry name" value="DUF308_memb"/>
</dbReference>
<feature type="transmembrane region" description="Helical" evidence="1">
    <location>
        <begin position="122"/>
        <end position="141"/>
    </location>
</feature>
<feature type="transmembrane region" description="Helical" evidence="1">
    <location>
        <begin position="67"/>
        <end position="84"/>
    </location>
</feature>
<dbReference type="RefSeq" id="WP_378578595.1">
    <property type="nucleotide sequence ID" value="NZ_JBHSFQ010000031.1"/>
</dbReference>
<evidence type="ECO:0000313" key="2">
    <source>
        <dbReference type="EMBL" id="MFC4564993.1"/>
    </source>
</evidence>
<accession>A0ABV9E2R6</accession>
<dbReference type="PANTHER" id="PTHR34989">
    <property type="entry name" value="PROTEIN HDED"/>
    <property type="match status" value="1"/>
</dbReference>
<proteinExistence type="predicted"/>
<feature type="transmembrane region" description="Helical" evidence="1">
    <location>
        <begin position="147"/>
        <end position="169"/>
    </location>
</feature>
<keyword evidence="1" id="KW-0472">Membrane</keyword>
<feature type="transmembrane region" description="Helical" evidence="1">
    <location>
        <begin position="12"/>
        <end position="29"/>
    </location>
</feature>
<dbReference type="InterPro" id="IPR052712">
    <property type="entry name" value="Acid_resist_chaperone_HdeD"/>
</dbReference>
<protein>
    <submittedName>
        <fullName evidence="2">HdeD family acid-resistance protein</fullName>
    </submittedName>
</protein>
<evidence type="ECO:0000313" key="3">
    <source>
        <dbReference type="Proteomes" id="UP001595923"/>
    </source>
</evidence>
<dbReference type="Proteomes" id="UP001595923">
    <property type="component" value="Unassembled WGS sequence"/>
</dbReference>
<keyword evidence="1" id="KW-1133">Transmembrane helix</keyword>
<comment type="caution">
    <text evidence="2">The sequence shown here is derived from an EMBL/GenBank/DDBJ whole genome shotgun (WGS) entry which is preliminary data.</text>
</comment>
<reference evidence="3" key="1">
    <citation type="journal article" date="2019" name="Int. J. Syst. Evol. Microbiol.">
        <title>The Global Catalogue of Microorganisms (GCM) 10K type strain sequencing project: providing services to taxonomists for standard genome sequencing and annotation.</title>
        <authorList>
            <consortium name="The Broad Institute Genomics Platform"/>
            <consortium name="The Broad Institute Genome Sequencing Center for Infectious Disease"/>
            <person name="Wu L."/>
            <person name="Ma J."/>
        </authorList>
    </citation>
    <scope>NUCLEOTIDE SEQUENCE [LARGE SCALE GENOMIC DNA]</scope>
    <source>
        <strain evidence="3">XZYJ18</strain>
    </source>
</reference>